<gene>
    <name evidence="1" type="ORF">HMPREF1541_00967</name>
</gene>
<proteinExistence type="predicted"/>
<evidence type="ECO:0000313" key="1">
    <source>
        <dbReference type="EMBL" id="ETN46778.1"/>
    </source>
</evidence>
<dbReference type="Proteomes" id="UP000030752">
    <property type="component" value="Unassembled WGS sequence"/>
</dbReference>
<dbReference type="EMBL" id="KB822711">
    <property type="protein sequence ID" value="ETN46778.1"/>
    <property type="molecule type" value="Genomic_DNA"/>
</dbReference>
<dbReference type="VEuPathDB" id="FungiDB:HMPREF1541_00967"/>
<organism evidence="1 2">
    <name type="scientific">Cyphellophora europaea (strain CBS 101466)</name>
    <name type="common">Phialophora europaea</name>
    <dbReference type="NCBI Taxonomy" id="1220924"/>
    <lineage>
        <taxon>Eukaryota</taxon>
        <taxon>Fungi</taxon>
        <taxon>Dikarya</taxon>
        <taxon>Ascomycota</taxon>
        <taxon>Pezizomycotina</taxon>
        <taxon>Eurotiomycetes</taxon>
        <taxon>Chaetothyriomycetidae</taxon>
        <taxon>Chaetothyriales</taxon>
        <taxon>Cyphellophoraceae</taxon>
        <taxon>Cyphellophora</taxon>
    </lineage>
</organism>
<protein>
    <submittedName>
        <fullName evidence="1">Uncharacterized protein</fullName>
    </submittedName>
</protein>
<dbReference type="InParanoid" id="W2SFG0"/>
<reference evidence="1 2" key="1">
    <citation type="submission" date="2013-03" db="EMBL/GenBank/DDBJ databases">
        <title>The Genome Sequence of Phialophora europaea CBS 101466.</title>
        <authorList>
            <consortium name="The Broad Institute Genomics Platform"/>
            <person name="Cuomo C."/>
            <person name="de Hoog S."/>
            <person name="Gorbushina A."/>
            <person name="Walker B."/>
            <person name="Young S.K."/>
            <person name="Zeng Q."/>
            <person name="Gargeya S."/>
            <person name="Fitzgerald M."/>
            <person name="Haas B."/>
            <person name="Abouelleil A."/>
            <person name="Allen A.W."/>
            <person name="Alvarado L."/>
            <person name="Arachchi H.M."/>
            <person name="Berlin A.M."/>
            <person name="Chapman S.B."/>
            <person name="Gainer-Dewar J."/>
            <person name="Goldberg J."/>
            <person name="Griggs A."/>
            <person name="Gujja S."/>
            <person name="Hansen M."/>
            <person name="Howarth C."/>
            <person name="Imamovic A."/>
            <person name="Ireland A."/>
            <person name="Larimer J."/>
            <person name="McCowan C."/>
            <person name="Murphy C."/>
            <person name="Pearson M."/>
            <person name="Poon T.W."/>
            <person name="Priest M."/>
            <person name="Roberts A."/>
            <person name="Saif S."/>
            <person name="Shea T."/>
            <person name="Sisk P."/>
            <person name="Sykes S."/>
            <person name="Wortman J."/>
            <person name="Nusbaum C."/>
            <person name="Birren B."/>
        </authorList>
    </citation>
    <scope>NUCLEOTIDE SEQUENCE [LARGE SCALE GENOMIC DNA]</scope>
    <source>
        <strain evidence="1 2">CBS 101466</strain>
    </source>
</reference>
<dbReference type="OrthoDB" id="5343383at2759"/>
<keyword evidence="2" id="KW-1185">Reference proteome</keyword>
<dbReference type="AlphaFoldDB" id="W2SFG0"/>
<evidence type="ECO:0000313" key="2">
    <source>
        <dbReference type="Proteomes" id="UP000030752"/>
    </source>
</evidence>
<sequence>MATHDATPEDTALVASHPAECVSQFSLDPLAASMLRFYNLLATTGHWPLFSIHVPPQAPLSPSLTGSLRLSPSALGAHTHLPFPNDRVVYDRRAALFPRNRFLDLTDPEDLEKSRDPTYSDSGDSLPPHILTLAMPRADGSLVLLDTEIGAIWHYHISIAEGIAWRDSAEYRVARQQQRGPVPTNNDALKQEELDMEPLHLYAFLPPTPAAEWFDAQYARWHSLRRLPFLDPEYDGDRDMDLDEVGPPGSFRRSLCERKQSTAVELMGQFGWPLKTEEGGGWDREGFVRAWEEAEKGLHREALAEVDRDLEARGELDG</sequence>
<accession>W2SFG0</accession>
<dbReference type="GeneID" id="19968306"/>
<dbReference type="HOGENOM" id="CLU_874416_0_0_1"/>
<dbReference type="RefSeq" id="XP_008711490.1">
    <property type="nucleotide sequence ID" value="XM_008713268.1"/>
</dbReference>
<name>W2SFG0_CYPE1</name>